<accession>A0A542ZCP5</accession>
<proteinExistence type="predicted"/>
<dbReference type="Proteomes" id="UP000316196">
    <property type="component" value="Unassembled WGS sequence"/>
</dbReference>
<name>A0A542ZCP5_9ACTN</name>
<keyword evidence="2" id="KW-1185">Reference proteome</keyword>
<reference evidence="1 2" key="1">
    <citation type="submission" date="2019-06" db="EMBL/GenBank/DDBJ databases">
        <title>Sequencing the genomes of 1000 actinobacteria strains.</title>
        <authorList>
            <person name="Klenk H.-P."/>
        </authorList>
    </citation>
    <scope>NUCLEOTIDE SEQUENCE [LARGE SCALE GENOMIC DNA]</scope>
    <source>
        <strain evidence="1 2">DSM 8251</strain>
    </source>
</reference>
<sequence>MTRDFAPASELANDPALVAVERCGMVEGVHHGRVAVTAADGSLLTELGAVEAPMYPRSAVKPLQAIAMLRNGLDLDGELLALAAASHDGEPFHVDGVRQILEGCGLTEEDLQNPAEFPLSDRARVDWIREHGDPAPVAMNCSGKHAAMLRTCVRSKWDRASYLAPEHPLQTAVFDAIAEFAGEDITHVAVDGCGAPLVAISLAGLARAFGRIAAAEDGPARQIADAYRAHPTWASGTRRGEAKLHAAVPGLVCKGGAEAVYAAGLPDGRGIAVKIDDGASRAHQLIVAQILVEMGYEHPNVTGRTTKNVLGHGKPVGTISSLVDSFL</sequence>
<dbReference type="RefSeq" id="WP_246044350.1">
    <property type="nucleotide sequence ID" value="NZ_BAAAMD010000004.1"/>
</dbReference>
<dbReference type="PANTHER" id="PTHR42110:SF1">
    <property type="entry name" value="L-ASPARAGINASE, PUTATIVE (AFU_ORTHOLOGUE AFUA_3G11890)-RELATED"/>
    <property type="match status" value="1"/>
</dbReference>
<gene>
    <name evidence="1" type="ORF">FB460_1920</name>
</gene>
<dbReference type="EMBL" id="VFOR01000002">
    <property type="protein sequence ID" value="TQL58067.1"/>
    <property type="molecule type" value="Genomic_DNA"/>
</dbReference>
<comment type="caution">
    <text evidence="1">The sequence shown here is derived from an EMBL/GenBank/DDBJ whole genome shotgun (WGS) entry which is preliminary data.</text>
</comment>
<organism evidence="1 2">
    <name type="scientific">Propioniferax innocua</name>
    <dbReference type="NCBI Taxonomy" id="1753"/>
    <lineage>
        <taxon>Bacteria</taxon>
        <taxon>Bacillati</taxon>
        <taxon>Actinomycetota</taxon>
        <taxon>Actinomycetes</taxon>
        <taxon>Propionibacteriales</taxon>
        <taxon>Propionibacteriaceae</taxon>
        <taxon>Propioniferax</taxon>
    </lineage>
</organism>
<dbReference type="AlphaFoldDB" id="A0A542ZCP5"/>
<evidence type="ECO:0000313" key="1">
    <source>
        <dbReference type="EMBL" id="TQL58067.1"/>
    </source>
</evidence>
<evidence type="ECO:0000313" key="2">
    <source>
        <dbReference type="Proteomes" id="UP000316196"/>
    </source>
</evidence>
<dbReference type="PANTHER" id="PTHR42110">
    <property type="entry name" value="L-ASPARAGINASE, PUTATIVE (AFU_ORTHOLOGUE AFUA_3G11890)-RELATED"/>
    <property type="match status" value="1"/>
</dbReference>
<dbReference type="InterPro" id="IPR010349">
    <property type="entry name" value="Asparaginase_II"/>
</dbReference>
<protein>
    <submittedName>
        <fullName evidence="1">Asparaginase</fullName>
    </submittedName>
</protein>
<dbReference type="Pfam" id="PF06089">
    <property type="entry name" value="Asparaginase_II"/>
    <property type="match status" value="1"/>
</dbReference>